<reference evidence="2 3" key="1">
    <citation type="submission" date="2022-06" db="EMBL/GenBank/DDBJ databases">
        <title>Isolation of gut microbiota from human fecal samples.</title>
        <authorList>
            <person name="Pamer E.G."/>
            <person name="Barat B."/>
            <person name="Waligurski E."/>
            <person name="Medina S."/>
            <person name="Paddock L."/>
            <person name="Mostad J."/>
        </authorList>
    </citation>
    <scope>NUCLEOTIDE SEQUENCE [LARGE SCALE GENOMIC DNA]</scope>
    <source>
        <strain evidence="2 3">DFI.9.73</strain>
    </source>
</reference>
<feature type="domain" description="Flavodoxin-like" evidence="1">
    <location>
        <begin position="27"/>
        <end position="167"/>
    </location>
</feature>
<proteinExistence type="predicted"/>
<evidence type="ECO:0000313" key="2">
    <source>
        <dbReference type="EMBL" id="MCQ4838713.1"/>
    </source>
</evidence>
<sequence length="174" mass="19196">MMKNLILYYSRKEENYAGGSIIRLEKGNTERVAEAIQQAVGGDLFELETVKSYAVGYDQCIAEAKAELQENARPQLKRYWKSLDGYGNVFVCGPCWWGTFPCAVFSQIERLDFTGKRVFPVMTHEGSGLGRCEQDLKALCTGAVLGEGLAVLGSRAAESGEQIAQWARKAVNNS</sequence>
<dbReference type="EMBL" id="JANFZH010000003">
    <property type="protein sequence ID" value="MCQ4838713.1"/>
    <property type="molecule type" value="Genomic_DNA"/>
</dbReference>
<organism evidence="2 3">
    <name type="scientific">Neglectibacter timonensis</name>
    <dbReference type="NCBI Taxonomy" id="1776382"/>
    <lineage>
        <taxon>Bacteria</taxon>
        <taxon>Bacillati</taxon>
        <taxon>Bacillota</taxon>
        <taxon>Clostridia</taxon>
        <taxon>Eubacteriales</taxon>
        <taxon>Oscillospiraceae</taxon>
        <taxon>Neglectibacter</taxon>
    </lineage>
</organism>
<name>A0ABT1RVN4_9FIRM</name>
<dbReference type="Gene3D" id="3.40.50.360">
    <property type="match status" value="1"/>
</dbReference>
<evidence type="ECO:0000259" key="1">
    <source>
        <dbReference type="Pfam" id="PF12682"/>
    </source>
</evidence>
<dbReference type="RefSeq" id="WP_256191507.1">
    <property type="nucleotide sequence ID" value="NZ_CATZHN010000046.1"/>
</dbReference>
<dbReference type="InterPro" id="IPR029039">
    <property type="entry name" value="Flavoprotein-like_sf"/>
</dbReference>
<accession>A0ABT1RVN4</accession>
<evidence type="ECO:0000313" key="3">
    <source>
        <dbReference type="Proteomes" id="UP001524473"/>
    </source>
</evidence>
<keyword evidence="3" id="KW-1185">Reference proteome</keyword>
<dbReference type="SUPFAM" id="SSF52218">
    <property type="entry name" value="Flavoproteins"/>
    <property type="match status" value="1"/>
</dbReference>
<comment type="caution">
    <text evidence="2">The sequence shown here is derived from an EMBL/GenBank/DDBJ whole genome shotgun (WGS) entry which is preliminary data.</text>
</comment>
<dbReference type="InterPro" id="IPR008254">
    <property type="entry name" value="Flavodoxin/NO_synth"/>
</dbReference>
<gene>
    <name evidence="2" type="ORF">NE695_02145</name>
</gene>
<dbReference type="PANTHER" id="PTHR39201:SF1">
    <property type="entry name" value="FLAVODOXIN-LIKE DOMAIN-CONTAINING PROTEIN"/>
    <property type="match status" value="1"/>
</dbReference>
<dbReference type="Proteomes" id="UP001524473">
    <property type="component" value="Unassembled WGS sequence"/>
</dbReference>
<dbReference type="Pfam" id="PF12682">
    <property type="entry name" value="Flavodoxin_4"/>
    <property type="match status" value="1"/>
</dbReference>
<protein>
    <submittedName>
        <fullName evidence="2">Flavodoxin</fullName>
    </submittedName>
</protein>
<dbReference type="PANTHER" id="PTHR39201">
    <property type="entry name" value="EXPORTED PROTEIN-RELATED"/>
    <property type="match status" value="1"/>
</dbReference>